<gene>
    <name evidence="10" type="ORF">Ae201684_011742</name>
</gene>
<dbReference type="GO" id="GO:0004252">
    <property type="term" value="F:serine-type endopeptidase activity"/>
    <property type="evidence" value="ECO:0007669"/>
    <property type="project" value="UniProtKB-UniRule"/>
</dbReference>
<evidence type="ECO:0000313" key="11">
    <source>
        <dbReference type="Proteomes" id="UP000481153"/>
    </source>
</evidence>
<dbReference type="CDD" id="cd04842">
    <property type="entry name" value="Peptidases_S8_Kp43_protease"/>
    <property type="match status" value="1"/>
</dbReference>
<dbReference type="EC" id="3.4.21.62" evidence="6"/>
<dbReference type="PANTHER" id="PTHR43399:SF4">
    <property type="entry name" value="CELL WALL-ASSOCIATED PROTEASE"/>
    <property type="match status" value="1"/>
</dbReference>
<evidence type="ECO:0000313" key="10">
    <source>
        <dbReference type="EMBL" id="KAF0730857.1"/>
    </source>
</evidence>
<reference evidence="10 11" key="1">
    <citation type="submission" date="2019-07" db="EMBL/GenBank/DDBJ databases">
        <title>Genomics analysis of Aphanomyces spp. identifies a new class of oomycete effector associated with host adaptation.</title>
        <authorList>
            <person name="Gaulin E."/>
        </authorList>
    </citation>
    <scope>NUCLEOTIDE SEQUENCE [LARGE SCALE GENOMIC DNA]</scope>
    <source>
        <strain evidence="10 11">ATCC 201684</strain>
    </source>
</reference>
<keyword evidence="2 8" id="KW-0645">Protease</keyword>
<evidence type="ECO:0000256" key="2">
    <source>
        <dbReference type="ARBA" id="ARBA00022670"/>
    </source>
</evidence>
<dbReference type="GO" id="GO:0006508">
    <property type="term" value="P:proteolysis"/>
    <property type="evidence" value="ECO:0007669"/>
    <property type="project" value="UniProtKB-KW"/>
</dbReference>
<keyword evidence="3 8" id="KW-0378">Hydrolase</keyword>
<proteinExistence type="inferred from homology"/>
<dbReference type="AlphaFoldDB" id="A0A6G0WTT0"/>
<dbReference type="InterPro" id="IPR023828">
    <property type="entry name" value="Peptidase_S8_Ser-AS"/>
</dbReference>
<dbReference type="PROSITE" id="PS51892">
    <property type="entry name" value="SUBTILASE"/>
    <property type="match status" value="1"/>
</dbReference>
<dbReference type="VEuPathDB" id="FungiDB:AeMF1_019217"/>
<comment type="similarity">
    <text evidence="1 8">Belongs to the peptidase S8 family.</text>
</comment>
<dbReference type="SUPFAM" id="SSF52743">
    <property type="entry name" value="Subtilisin-like"/>
    <property type="match status" value="1"/>
</dbReference>
<sequence>MSALSSMSPPMEVVLGDGVSEELQLPRFNSGLQNITGIVNILQTSPSNTIYLRPLSNFKTWINVIIWLCEQQEVFYLTIYGALSSQSMSWDTGSRRLDNGLASVVGIDEVQKQGILGNGVVVGITDSGLYLDHDQFDQSGPREFNRINLNARKIVLYHVFGDKVDQSETVTCGHGTHVSGLLAGDSYSSKSFHVGIAPNAKIAFADIGTQDPQCANIEGIKCPVNLATPSNVKELLEPQFKAGARIFSFSWGLPGDDYSRQARDLDQFVYENPETLIVIAAGNSGEEGARSITSPAGAKNVITVGASLNSFESLSKSFDCPNVINARTVAAFSSQGPTGDGRLKPDLVAPGQILISAQSEASNSVAKSEKMCHLQGTSQATPVVAGLAVLIHEWLRDGWWKAGVMDKSFAHVG</sequence>
<dbReference type="InterPro" id="IPR015500">
    <property type="entry name" value="Peptidase_S8_subtilisin-rel"/>
</dbReference>
<dbReference type="InterPro" id="IPR000209">
    <property type="entry name" value="Peptidase_S8/S53_dom"/>
</dbReference>
<evidence type="ECO:0000256" key="8">
    <source>
        <dbReference type="PROSITE-ProRule" id="PRU01240"/>
    </source>
</evidence>
<evidence type="ECO:0000256" key="6">
    <source>
        <dbReference type="ARBA" id="ARBA00023619"/>
    </source>
</evidence>
<dbReference type="PROSITE" id="PS00137">
    <property type="entry name" value="SUBTILASE_HIS"/>
    <property type="match status" value="1"/>
</dbReference>
<dbReference type="Pfam" id="PF00082">
    <property type="entry name" value="Peptidase_S8"/>
    <property type="match status" value="1"/>
</dbReference>
<comment type="caution">
    <text evidence="10">The sequence shown here is derived from an EMBL/GenBank/DDBJ whole genome shotgun (WGS) entry which is preliminary data.</text>
</comment>
<protein>
    <recommendedName>
        <fullName evidence="6">subtilisin</fullName>
        <ecNumber evidence="6">3.4.21.62</ecNumber>
    </recommendedName>
</protein>
<dbReference type="PROSITE" id="PS00138">
    <property type="entry name" value="SUBTILASE_SER"/>
    <property type="match status" value="1"/>
</dbReference>
<feature type="active site" description="Charge relay system" evidence="7 8">
    <location>
        <position position="126"/>
    </location>
</feature>
<dbReference type="Proteomes" id="UP000481153">
    <property type="component" value="Unassembled WGS sequence"/>
</dbReference>
<feature type="active site" description="Charge relay system" evidence="7 8">
    <location>
        <position position="378"/>
    </location>
</feature>
<dbReference type="PANTHER" id="PTHR43399">
    <property type="entry name" value="SUBTILISIN-RELATED"/>
    <property type="match status" value="1"/>
</dbReference>
<evidence type="ECO:0000256" key="7">
    <source>
        <dbReference type="PIRSR" id="PIRSR615500-1"/>
    </source>
</evidence>
<comment type="catalytic activity">
    <reaction evidence="5">
        <text>Hydrolysis of proteins with broad specificity for peptide bonds, and a preference for a large uncharged residue in P1. Hydrolyzes peptide amides.</text>
        <dbReference type="EC" id="3.4.21.62"/>
    </reaction>
</comment>
<dbReference type="InterPro" id="IPR036852">
    <property type="entry name" value="Peptidase_S8/S53_dom_sf"/>
</dbReference>
<dbReference type="InterPro" id="IPR051048">
    <property type="entry name" value="Peptidase_S8/S53_subtilisin"/>
</dbReference>
<dbReference type="PRINTS" id="PR00723">
    <property type="entry name" value="SUBTILISIN"/>
</dbReference>
<feature type="active site" description="Charge relay system" evidence="7 8">
    <location>
        <position position="174"/>
    </location>
</feature>
<organism evidence="10 11">
    <name type="scientific">Aphanomyces euteiches</name>
    <dbReference type="NCBI Taxonomy" id="100861"/>
    <lineage>
        <taxon>Eukaryota</taxon>
        <taxon>Sar</taxon>
        <taxon>Stramenopiles</taxon>
        <taxon>Oomycota</taxon>
        <taxon>Saprolegniomycetes</taxon>
        <taxon>Saprolegniales</taxon>
        <taxon>Verrucalvaceae</taxon>
        <taxon>Aphanomyces</taxon>
    </lineage>
</organism>
<evidence type="ECO:0000256" key="1">
    <source>
        <dbReference type="ARBA" id="ARBA00011073"/>
    </source>
</evidence>
<evidence type="ECO:0000256" key="4">
    <source>
        <dbReference type="ARBA" id="ARBA00022825"/>
    </source>
</evidence>
<dbReference type="EMBL" id="VJMJ01000149">
    <property type="protein sequence ID" value="KAF0730857.1"/>
    <property type="molecule type" value="Genomic_DNA"/>
</dbReference>
<keyword evidence="11" id="KW-1185">Reference proteome</keyword>
<evidence type="ECO:0000256" key="3">
    <source>
        <dbReference type="ARBA" id="ARBA00022801"/>
    </source>
</evidence>
<keyword evidence="4 8" id="KW-0720">Serine protease</keyword>
<dbReference type="Gene3D" id="3.40.50.200">
    <property type="entry name" value="Peptidase S8/S53 domain"/>
    <property type="match status" value="1"/>
</dbReference>
<dbReference type="InterPro" id="IPR022398">
    <property type="entry name" value="Peptidase_S8_His-AS"/>
</dbReference>
<evidence type="ECO:0000256" key="5">
    <source>
        <dbReference type="ARBA" id="ARBA00023529"/>
    </source>
</evidence>
<feature type="domain" description="Peptidase S8/S53" evidence="9">
    <location>
        <begin position="117"/>
        <end position="402"/>
    </location>
</feature>
<accession>A0A6G0WTT0</accession>
<name>A0A6G0WTT0_9STRA</name>
<evidence type="ECO:0000259" key="9">
    <source>
        <dbReference type="Pfam" id="PF00082"/>
    </source>
</evidence>
<dbReference type="InterPro" id="IPR034058">
    <property type="entry name" value="TagA/B/C/D_pept_dom"/>
</dbReference>